<dbReference type="Gene3D" id="2.60.40.640">
    <property type="match status" value="2"/>
</dbReference>
<comment type="similarity">
    <text evidence="1">Belongs to the arrestin family.</text>
</comment>
<sequence>MGNNNSSTLTINLDRTSLFYFTDEVVSGTVALNITEGKVEADEIYIQMTGEIGYTTQKRVVRDRNGHIIMTGTITNSTDRITYETEYHHIPFYSAKAIFAHPKAGQKQVVYTQGKHLWPFEVPLTNHLPPTINQPESYPHVRYYLQVVIDKPWYKPNTRETKYITVFPKVNLLHNPQYVQTITFGNHNRKDITLTGTLNKSAYVPGETIHVTFDIENPQRVVIKSIVLSMLQSHRIGQNSRGHNIFQTTLPNIMKSKDQHIKQTYDVQIPSITLPPSYQFQGGISKVAFVNNNYMLKFVVKVEGMFTNFDIDIPIVVGTEVDSDKSHQHTLNPWFIADSSNAEQSMFTDHDHDGLPSYETATQHIK</sequence>
<dbReference type="InterPro" id="IPR011022">
    <property type="entry name" value="Arrestin_C-like"/>
</dbReference>
<proteinExistence type="inferred from homology"/>
<keyword evidence="5" id="KW-1185">Reference proteome</keyword>
<dbReference type="InterPro" id="IPR050357">
    <property type="entry name" value="Arrestin_domain-protein"/>
</dbReference>
<reference evidence="4" key="1">
    <citation type="submission" date="2021-02" db="EMBL/GenBank/DDBJ databases">
        <authorList>
            <person name="Nowell W R."/>
        </authorList>
    </citation>
    <scope>NUCLEOTIDE SEQUENCE</scope>
</reference>
<dbReference type="InterPro" id="IPR011021">
    <property type="entry name" value="Arrestin-like_N"/>
</dbReference>
<dbReference type="SUPFAM" id="SSF81296">
    <property type="entry name" value="E set domains"/>
    <property type="match status" value="2"/>
</dbReference>
<comment type="caution">
    <text evidence="4">The sequence shown here is derived from an EMBL/GenBank/DDBJ whole genome shotgun (WGS) entry which is preliminary data.</text>
</comment>
<evidence type="ECO:0000313" key="5">
    <source>
        <dbReference type="Proteomes" id="UP000663832"/>
    </source>
</evidence>
<feature type="region of interest" description="Disordered" evidence="2">
    <location>
        <begin position="346"/>
        <end position="366"/>
    </location>
</feature>
<dbReference type="PANTHER" id="PTHR11188:SF17">
    <property type="entry name" value="FI21816P1"/>
    <property type="match status" value="1"/>
</dbReference>
<dbReference type="SMART" id="SM01017">
    <property type="entry name" value="Arrestin_C"/>
    <property type="match status" value="1"/>
</dbReference>
<protein>
    <recommendedName>
        <fullName evidence="3">Arrestin C-terminal-like domain-containing protein</fullName>
    </recommendedName>
</protein>
<dbReference type="OrthoDB" id="2333384at2759"/>
<dbReference type="Pfam" id="PF02752">
    <property type="entry name" value="Arrestin_C"/>
    <property type="match status" value="1"/>
</dbReference>
<dbReference type="InterPro" id="IPR014756">
    <property type="entry name" value="Ig_E-set"/>
</dbReference>
<evidence type="ECO:0000256" key="1">
    <source>
        <dbReference type="ARBA" id="ARBA00005298"/>
    </source>
</evidence>
<accession>A0A813PYM7</accession>
<dbReference type="EMBL" id="CAJNOM010000005">
    <property type="protein sequence ID" value="CAF0755717.1"/>
    <property type="molecule type" value="Genomic_DNA"/>
</dbReference>
<gene>
    <name evidence="4" type="ORF">QVE165_LOCUS1763</name>
</gene>
<dbReference type="AlphaFoldDB" id="A0A813PYM7"/>
<feature type="domain" description="Arrestin C-terminal-like" evidence="3">
    <location>
        <begin position="188"/>
        <end position="321"/>
    </location>
</feature>
<dbReference type="GO" id="GO:0015031">
    <property type="term" value="P:protein transport"/>
    <property type="evidence" value="ECO:0007669"/>
    <property type="project" value="TreeGrafter"/>
</dbReference>
<dbReference type="Proteomes" id="UP000663832">
    <property type="component" value="Unassembled WGS sequence"/>
</dbReference>
<evidence type="ECO:0000256" key="2">
    <source>
        <dbReference type="SAM" id="MobiDB-lite"/>
    </source>
</evidence>
<name>A0A813PYM7_9BILA</name>
<evidence type="ECO:0000313" key="4">
    <source>
        <dbReference type="EMBL" id="CAF0755717.1"/>
    </source>
</evidence>
<dbReference type="Pfam" id="PF00339">
    <property type="entry name" value="Arrestin_N"/>
    <property type="match status" value="1"/>
</dbReference>
<dbReference type="GO" id="GO:0005737">
    <property type="term" value="C:cytoplasm"/>
    <property type="evidence" value="ECO:0007669"/>
    <property type="project" value="TreeGrafter"/>
</dbReference>
<dbReference type="InterPro" id="IPR014752">
    <property type="entry name" value="Arrestin-like_C"/>
</dbReference>
<organism evidence="4 5">
    <name type="scientific">Adineta steineri</name>
    <dbReference type="NCBI Taxonomy" id="433720"/>
    <lineage>
        <taxon>Eukaryota</taxon>
        <taxon>Metazoa</taxon>
        <taxon>Spiralia</taxon>
        <taxon>Gnathifera</taxon>
        <taxon>Rotifera</taxon>
        <taxon>Eurotatoria</taxon>
        <taxon>Bdelloidea</taxon>
        <taxon>Adinetida</taxon>
        <taxon>Adinetidae</taxon>
        <taxon>Adineta</taxon>
    </lineage>
</organism>
<dbReference type="PANTHER" id="PTHR11188">
    <property type="entry name" value="ARRESTIN DOMAIN CONTAINING PROTEIN"/>
    <property type="match status" value="1"/>
</dbReference>
<evidence type="ECO:0000259" key="3">
    <source>
        <dbReference type="SMART" id="SM01017"/>
    </source>
</evidence>